<gene>
    <name evidence="1" type="ORF">GARC_4705</name>
</gene>
<comment type="caution">
    <text evidence="1">The sequence shown here is derived from an EMBL/GenBank/DDBJ whole genome shotgun (WGS) entry which is preliminary data.</text>
</comment>
<dbReference type="AlphaFoldDB" id="K6YY11"/>
<accession>K6YY11</accession>
<keyword evidence="2" id="KW-1185">Reference proteome</keyword>
<dbReference type="EMBL" id="BAEO01000064">
    <property type="protein sequence ID" value="GAC21643.1"/>
    <property type="molecule type" value="Genomic_DNA"/>
</dbReference>
<evidence type="ECO:0000313" key="2">
    <source>
        <dbReference type="Proteomes" id="UP000006327"/>
    </source>
</evidence>
<evidence type="ECO:0000313" key="1">
    <source>
        <dbReference type="EMBL" id="GAC21643.1"/>
    </source>
</evidence>
<name>K6YY11_9ALTE</name>
<organism evidence="1 2">
    <name type="scientific">Paraglaciecola arctica BSs20135</name>
    <dbReference type="NCBI Taxonomy" id="493475"/>
    <lineage>
        <taxon>Bacteria</taxon>
        <taxon>Pseudomonadati</taxon>
        <taxon>Pseudomonadota</taxon>
        <taxon>Gammaproteobacteria</taxon>
        <taxon>Alteromonadales</taxon>
        <taxon>Alteromonadaceae</taxon>
        <taxon>Paraglaciecola</taxon>
    </lineage>
</organism>
<proteinExistence type="predicted"/>
<dbReference type="Proteomes" id="UP000006327">
    <property type="component" value="Unassembled WGS sequence"/>
</dbReference>
<reference evidence="1 2" key="1">
    <citation type="journal article" date="2017" name="Antonie Van Leeuwenhoek">
        <title>Rhizobium rhizosphaerae sp. nov., a novel species isolated from rice rhizosphere.</title>
        <authorList>
            <person name="Zhao J.J."/>
            <person name="Zhang J."/>
            <person name="Zhang R.J."/>
            <person name="Zhang C.W."/>
            <person name="Yin H.Q."/>
            <person name="Zhang X.X."/>
        </authorList>
    </citation>
    <scope>NUCLEOTIDE SEQUENCE [LARGE SCALE GENOMIC DNA]</scope>
    <source>
        <strain evidence="1 2">BSs20135</strain>
    </source>
</reference>
<protein>
    <submittedName>
        <fullName evidence="1">Uncharacterized protein</fullName>
    </submittedName>
</protein>
<sequence>MCSNQLSYVATKSLRLRSGAYYADLGFCRQQFYDIKLSVWLDTKQVETIFLFGGDKITNTPRNNRYL</sequence>